<proteinExistence type="predicted"/>
<organism evidence="1 2">
    <name type="scientific">Aaosphaeria arxii CBS 175.79</name>
    <dbReference type="NCBI Taxonomy" id="1450172"/>
    <lineage>
        <taxon>Eukaryota</taxon>
        <taxon>Fungi</taxon>
        <taxon>Dikarya</taxon>
        <taxon>Ascomycota</taxon>
        <taxon>Pezizomycotina</taxon>
        <taxon>Dothideomycetes</taxon>
        <taxon>Pleosporomycetidae</taxon>
        <taxon>Pleosporales</taxon>
        <taxon>Pleosporales incertae sedis</taxon>
        <taxon>Aaosphaeria</taxon>
    </lineage>
</organism>
<dbReference type="EMBL" id="ML978067">
    <property type="protein sequence ID" value="KAF2018852.1"/>
    <property type="molecule type" value="Genomic_DNA"/>
</dbReference>
<dbReference type="GeneID" id="54278151"/>
<dbReference type="RefSeq" id="XP_033387191.1">
    <property type="nucleotide sequence ID" value="XM_033520754.1"/>
</dbReference>
<dbReference type="AlphaFoldDB" id="A0A6A5Y068"/>
<evidence type="ECO:0000313" key="1">
    <source>
        <dbReference type="EMBL" id="KAF2018852.1"/>
    </source>
</evidence>
<gene>
    <name evidence="1" type="ORF">BU24DRAFT_106494</name>
</gene>
<protein>
    <submittedName>
        <fullName evidence="1">Uncharacterized protein</fullName>
    </submittedName>
</protein>
<evidence type="ECO:0000313" key="2">
    <source>
        <dbReference type="Proteomes" id="UP000799778"/>
    </source>
</evidence>
<sequence>MSGSKLMARLDDADPMGLDSLEVEFYEHVSHDMRRARSEKGLASVHESTELEPKTAVPCTNVRSLHLLFGGAPFQISCLTRLPFIIDNSHHPESTKLHVDLPSFRAITFPYPYHRALTTPRPVASSFISTRVPRILPSIGCGNLQLCCFPEP</sequence>
<dbReference type="Proteomes" id="UP000799778">
    <property type="component" value="Unassembled WGS sequence"/>
</dbReference>
<accession>A0A6A5Y068</accession>
<keyword evidence="2" id="KW-1185">Reference proteome</keyword>
<name>A0A6A5Y068_9PLEO</name>
<reference evidence="1" key="1">
    <citation type="journal article" date="2020" name="Stud. Mycol.">
        <title>101 Dothideomycetes genomes: a test case for predicting lifestyles and emergence of pathogens.</title>
        <authorList>
            <person name="Haridas S."/>
            <person name="Albert R."/>
            <person name="Binder M."/>
            <person name="Bloem J."/>
            <person name="Labutti K."/>
            <person name="Salamov A."/>
            <person name="Andreopoulos B."/>
            <person name="Baker S."/>
            <person name="Barry K."/>
            <person name="Bills G."/>
            <person name="Bluhm B."/>
            <person name="Cannon C."/>
            <person name="Castanera R."/>
            <person name="Culley D."/>
            <person name="Daum C."/>
            <person name="Ezra D."/>
            <person name="Gonzalez J."/>
            <person name="Henrissat B."/>
            <person name="Kuo A."/>
            <person name="Liang C."/>
            <person name="Lipzen A."/>
            <person name="Lutzoni F."/>
            <person name="Magnuson J."/>
            <person name="Mondo S."/>
            <person name="Nolan M."/>
            <person name="Ohm R."/>
            <person name="Pangilinan J."/>
            <person name="Park H.-J."/>
            <person name="Ramirez L."/>
            <person name="Alfaro M."/>
            <person name="Sun H."/>
            <person name="Tritt A."/>
            <person name="Yoshinaga Y."/>
            <person name="Zwiers L.-H."/>
            <person name="Turgeon B."/>
            <person name="Goodwin S."/>
            <person name="Spatafora J."/>
            <person name="Crous P."/>
            <person name="Grigoriev I."/>
        </authorList>
    </citation>
    <scope>NUCLEOTIDE SEQUENCE</scope>
    <source>
        <strain evidence="1">CBS 175.79</strain>
    </source>
</reference>